<accession>A0A9D1QFN2</accession>
<sequence>MKKMNWMQGLICFAVMGIVTVAPLYAQDAPTPTPEEVNQWVEARKFQFVPNPLQNEESHAAMVQGYFYKTPGFPLWLLMDMGGAVKVDEQNFLVNEAKQDEDGAWIMNLSCVDSVNGFFQLGLAIDPKTADAVLKLATATDGDIAIYQGKIAPYEERGMPEFKNDKQQEEAIQTAQRLDTLVPAMKIHVKLRSELYGAKSEVNVLGDKIWLWDPRQFSMTDYDVVCCEKQNGIWYVRLRLAEGTEMTEEMYLDLAIDSWTGDVHYRRGFADRLRANWMAMVDGQVDGVPDPNTMDKKTQRKLSRPGNIGMHNVE</sequence>
<feature type="signal peptide" evidence="2">
    <location>
        <begin position="1"/>
        <end position="26"/>
    </location>
</feature>
<dbReference type="AlphaFoldDB" id="A0A9D1QFN2"/>
<name>A0A9D1QFN2_9BACT</name>
<organism evidence="3 4">
    <name type="scientific">Candidatus Rikenella faecigallinarum</name>
    <dbReference type="NCBI Taxonomy" id="2838745"/>
    <lineage>
        <taxon>Bacteria</taxon>
        <taxon>Pseudomonadati</taxon>
        <taxon>Bacteroidota</taxon>
        <taxon>Bacteroidia</taxon>
        <taxon>Bacteroidales</taxon>
        <taxon>Rikenellaceae</taxon>
        <taxon>Rikenella</taxon>
    </lineage>
</organism>
<evidence type="ECO:0000256" key="2">
    <source>
        <dbReference type="SAM" id="SignalP"/>
    </source>
</evidence>
<protein>
    <submittedName>
        <fullName evidence="3">Uncharacterized protein</fullName>
    </submittedName>
</protein>
<evidence type="ECO:0000313" key="3">
    <source>
        <dbReference type="EMBL" id="HIW11325.1"/>
    </source>
</evidence>
<reference evidence="3" key="1">
    <citation type="journal article" date="2021" name="PeerJ">
        <title>Extensive microbial diversity within the chicken gut microbiome revealed by metagenomics and culture.</title>
        <authorList>
            <person name="Gilroy R."/>
            <person name="Ravi A."/>
            <person name="Getino M."/>
            <person name="Pursley I."/>
            <person name="Horton D.L."/>
            <person name="Alikhan N.F."/>
            <person name="Baker D."/>
            <person name="Gharbi K."/>
            <person name="Hall N."/>
            <person name="Watson M."/>
            <person name="Adriaenssens E.M."/>
            <person name="Foster-Nyarko E."/>
            <person name="Jarju S."/>
            <person name="Secka A."/>
            <person name="Antonio M."/>
            <person name="Oren A."/>
            <person name="Chaudhuri R.R."/>
            <person name="La Ragione R."/>
            <person name="Hildebrand F."/>
            <person name="Pallen M.J."/>
        </authorList>
    </citation>
    <scope>NUCLEOTIDE SEQUENCE</scope>
    <source>
        <strain evidence="3">ChiBcec15-1070</strain>
    </source>
</reference>
<gene>
    <name evidence="3" type="ORF">H9888_07505</name>
</gene>
<feature type="region of interest" description="Disordered" evidence="1">
    <location>
        <begin position="288"/>
        <end position="314"/>
    </location>
</feature>
<evidence type="ECO:0000256" key="1">
    <source>
        <dbReference type="SAM" id="MobiDB-lite"/>
    </source>
</evidence>
<evidence type="ECO:0000313" key="4">
    <source>
        <dbReference type="Proteomes" id="UP000823926"/>
    </source>
</evidence>
<dbReference type="Proteomes" id="UP000823926">
    <property type="component" value="Unassembled WGS sequence"/>
</dbReference>
<reference evidence="3" key="2">
    <citation type="submission" date="2021-04" db="EMBL/GenBank/DDBJ databases">
        <authorList>
            <person name="Gilroy R."/>
        </authorList>
    </citation>
    <scope>NUCLEOTIDE SEQUENCE</scope>
    <source>
        <strain evidence="3">ChiBcec15-1070</strain>
    </source>
</reference>
<dbReference type="EMBL" id="DXHL01000034">
    <property type="protein sequence ID" value="HIW11325.1"/>
    <property type="molecule type" value="Genomic_DNA"/>
</dbReference>
<feature type="chain" id="PRO_5039192171" evidence="2">
    <location>
        <begin position="27"/>
        <end position="314"/>
    </location>
</feature>
<proteinExistence type="predicted"/>
<keyword evidence="2" id="KW-0732">Signal</keyword>
<comment type="caution">
    <text evidence="3">The sequence shown here is derived from an EMBL/GenBank/DDBJ whole genome shotgun (WGS) entry which is preliminary data.</text>
</comment>